<reference evidence="2 3" key="1">
    <citation type="submission" date="2017-05" db="EMBL/GenBank/DDBJ databases">
        <authorList>
            <person name="Varghese N."/>
            <person name="Submissions S."/>
        </authorList>
    </citation>
    <scope>NUCLEOTIDE SEQUENCE [LARGE SCALE GENOMIC DNA]</scope>
    <source>
        <strain evidence="2 3">DSM 27040</strain>
    </source>
</reference>
<dbReference type="RefSeq" id="WP_142533814.1">
    <property type="nucleotide sequence ID" value="NZ_FXTB01000006.1"/>
</dbReference>
<evidence type="ECO:0000313" key="2">
    <source>
        <dbReference type="EMBL" id="SMO74374.1"/>
    </source>
</evidence>
<keyword evidence="1" id="KW-0732">Signal</keyword>
<gene>
    <name evidence="2" type="ORF">SAMN06265379_106105</name>
</gene>
<feature type="signal peptide" evidence="1">
    <location>
        <begin position="1"/>
        <end position="20"/>
    </location>
</feature>
<evidence type="ECO:0000256" key="1">
    <source>
        <dbReference type="SAM" id="SignalP"/>
    </source>
</evidence>
<dbReference type="Proteomes" id="UP000319040">
    <property type="component" value="Unassembled WGS sequence"/>
</dbReference>
<proteinExistence type="predicted"/>
<organism evidence="2 3">
    <name type="scientific">Saccharicrinis carchari</name>
    <dbReference type="NCBI Taxonomy" id="1168039"/>
    <lineage>
        <taxon>Bacteria</taxon>
        <taxon>Pseudomonadati</taxon>
        <taxon>Bacteroidota</taxon>
        <taxon>Bacteroidia</taxon>
        <taxon>Marinilabiliales</taxon>
        <taxon>Marinilabiliaceae</taxon>
        <taxon>Saccharicrinis</taxon>
    </lineage>
</organism>
<protein>
    <submittedName>
        <fullName evidence="2">Uncharacterized protein</fullName>
    </submittedName>
</protein>
<dbReference type="OrthoDB" id="788168at2"/>
<evidence type="ECO:0000313" key="3">
    <source>
        <dbReference type="Proteomes" id="UP000319040"/>
    </source>
</evidence>
<accession>A0A521DRP8</accession>
<dbReference type="EMBL" id="FXTB01000006">
    <property type="protein sequence ID" value="SMO74374.1"/>
    <property type="molecule type" value="Genomic_DNA"/>
</dbReference>
<name>A0A521DRP8_SACCC</name>
<sequence>MYIFKLSFLFIFLFSLNGGAQNNGVDFDLKAKSISDLDDINEKKYQLTEFASAFANYLEQNVVTIAAGEDSYIKTTNSSDSKYTLYYFNTFANGIIYRIDWFVLYGDIDRRKVLHGFDDQVSKQVKKGNGELELHLARQQHKQLYLYPLTFSFKEDKKTYKEYRDVAVICYFEELMQRKTEAERLSLNDSILHRMQILWENPELFTDNFNGIKRMSTLLSEDGKVKVCTWNLVLPNSTNNFYGAVVVKTKNGVKVSPLNDNTDKIRSPERSSLTNKSWYGAIYYDMVQVKDKNKRVYYLLLGYKPNNEMTKKKVVETLMVVGNGQVRFGHSVFRENRYLYKRLVFEYGAAANMMLQYDKENQRIVLDHLAPPNSMYIQNKRFYGPDFSYDAYVFDKEKWVLVKDVDVFNPTITQ</sequence>
<keyword evidence="3" id="KW-1185">Reference proteome</keyword>
<feature type="chain" id="PRO_5021762820" evidence="1">
    <location>
        <begin position="21"/>
        <end position="414"/>
    </location>
</feature>
<dbReference type="AlphaFoldDB" id="A0A521DRP8"/>